<feature type="non-terminal residue" evidence="1">
    <location>
        <position position="1"/>
    </location>
</feature>
<dbReference type="EMBL" id="HAEJ01008361">
    <property type="protein sequence ID" value="SBS48818.1"/>
    <property type="molecule type" value="Transcribed_RNA"/>
</dbReference>
<proteinExistence type="predicted"/>
<protein>
    <submittedName>
        <fullName evidence="1">Uncharacterized protein</fullName>
    </submittedName>
</protein>
<sequence>HQPITGLTRRSQRNCKKLLKMSGWCTVMLSIISGLVKQECTPGFSRDHAEEFQILVKTYYFDHKCVFFNYKFQEHERGPETHQSKRRNCIHILRHLRKSFANVAVSLKGLNGNQQRKHFLLIKGFMNYSK</sequence>
<name>A0A1A8UP03_NOTFU</name>
<evidence type="ECO:0000313" key="1">
    <source>
        <dbReference type="EMBL" id="SBS48818.1"/>
    </source>
</evidence>
<accession>A0A1A8UP03</accession>
<gene>
    <name evidence="1" type="primary">Nfu_g_1_017742</name>
</gene>
<reference evidence="1" key="2">
    <citation type="submission" date="2016-06" db="EMBL/GenBank/DDBJ databases">
        <title>The genome of a short-lived fish provides insights into sex chromosome evolution and the genetic control of aging.</title>
        <authorList>
            <person name="Reichwald K."/>
            <person name="Felder M."/>
            <person name="Petzold A."/>
            <person name="Koch P."/>
            <person name="Groth M."/>
            <person name="Platzer M."/>
        </authorList>
    </citation>
    <scope>NUCLEOTIDE SEQUENCE</scope>
    <source>
        <tissue evidence="1">Brain</tissue>
    </source>
</reference>
<organism evidence="1">
    <name type="scientific">Nothobranchius furzeri</name>
    <name type="common">Turquoise killifish</name>
    <dbReference type="NCBI Taxonomy" id="105023"/>
    <lineage>
        <taxon>Eukaryota</taxon>
        <taxon>Metazoa</taxon>
        <taxon>Chordata</taxon>
        <taxon>Craniata</taxon>
        <taxon>Vertebrata</taxon>
        <taxon>Euteleostomi</taxon>
        <taxon>Actinopterygii</taxon>
        <taxon>Neopterygii</taxon>
        <taxon>Teleostei</taxon>
        <taxon>Neoteleostei</taxon>
        <taxon>Acanthomorphata</taxon>
        <taxon>Ovalentaria</taxon>
        <taxon>Atherinomorphae</taxon>
        <taxon>Cyprinodontiformes</taxon>
        <taxon>Nothobranchiidae</taxon>
        <taxon>Nothobranchius</taxon>
    </lineage>
</organism>
<reference evidence="1" key="1">
    <citation type="submission" date="2016-05" db="EMBL/GenBank/DDBJ databases">
        <authorList>
            <person name="Lavstsen T."/>
            <person name="Jespersen J.S."/>
        </authorList>
    </citation>
    <scope>NUCLEOTIDE SEQUENCE</scope>
    <source>
        <tissue evidence="1">Brain</tissue>
    </source>
</reference>
<feature type="non-terminal residue" evidence="1">
    <location>
        <position position="130"/>
    </location>
</feature>
<dbReference type="AlphaFoldDB" id="A0A1A8UP03"/>